<feature type="region of interest" description="Disordered" evidence="1">
    <location>
        <begin position="80"/>
        <end position="121"/>
    </location>
</feature>
<evidence type="ECO:0000313" key="3">
    <source>
        <dbReference type="Proteomes" id="UP001275084"/>
    </source>
</evidence>
<sequence length="148" mass="15986">MSRLFARSRSSSGPAPQHTQHEAYLSLLDPDDAAHDGSSDAANGVTAAVDQMTATLRQQHRRGKSSSWPYEANAMASRPWLGAAEGRPSWTGERPPTRKLVKGPGSAGRPSFSLELSDSDGEKDKGIVRRQIARLKGLYSRRAEKTGA</sequence>
<keyword evidence="3" id="KW-1185">Reference proteome</keyword>
<reference evidence="2" key="1">
    <citation type="journal article" date="2023" name="Mol. Phylogenet. Evol.">
        <title>Genome-scale phylogeny and comparative genomics of the fungal order Sordariales.</title>
        <authorList>
            <person name="Hensen N."/>
            <person name="Bonometti L."/>
            <person name="Westerberg I."/>
            <person name="Brannstrom I.O."/>
            <person name="Guillou S."/>
            <person name="Cros-Aarteil S."/>
            <person name="Calhoun S."/>
            <person name="Haridas S."/>
            <person name="Kuo A."/>
            <person name="Mondo S."/>
            <person name="Pangilinan J."/>
            <person name="Riley R."/>
            <person name="LaButti K."/>
            <person name="Andreopoulos B."/>
            <person name="Lipzen A."/>
            <person name="Chen C."/>
            <person name="Yan M."/>
            <person name="Daum C."/>
            <person name="Ng V."/>
            <person name="Clum A."/>
            <person name="Steindorff A."/>
            <person name="Ohm R.A."/>
            <person name="Martin F."/>
            <person name="Silar P."/>
            <person name="Natvig D.O."/>
            <person name="Lalanne C."/>
            <person name="Gautier V."/>
            <person name="Ament-Velasquez S.L."/>
            <person name="Kruys A."/>
            <person name="Hutchinson M.I."/>
            <person name="Powell A.J."/>
            <person name="Barry K."/>
            <person name="Miller A.N."/>
            <person name="Grigoriev I.V."/>
            <person name="Debuchy R."/>
            <person name="Gladieux P."/>
            <person name="Hiltunen Thoren M."/>
            <person name="Johannesson H."/>
        </authorList>
    </citation>
    <scope>NUCLEOTIDE SEQUENCE</scope>
    <source>
        <strain evidence="2">CBS 955.72</strain>
    </source>
</reference>
<proteinExistence type="predicted"/>
<dbReference type="AlphaFoldDB" id="A0AAJ0MK37"/>
<protein>
    <submittedName>
        <fullName evidence="2">Uncharacterized protein</fullName>
    </submittedName>
</protein>
<feature type="region of interest" description="Disordered" evidence="1">
    <location>
        <begin position="1"/>
        <end position="45"/>
    </location>
</feature>
<dbReference type="Proteomes" id="UP001275084">
    <property type="component" value="Unassembled WGS sequence"/>
</dbReference>
<gene>
    <name evidence="2" type="ORF">B0T25DRAFT_562354</name>
</gene>
<accession>A0AAJ0MK37</accession>
<evidence type="ECO:0000313" key="2">
    <source>
        <dbReference type="EMBL" id="KAK3363332.1"/>
    </source>
</evidence>
<name>A0AAJ0MK37_9PEZI</name>
<feature type="compositionally biased region" description="Polar residues" evidence="1">
    <location>
        <begin position="8"/>
        <end position="18"/>
    </location>
</feature>
<organism evidence="2 3">
    <name type="scientific">Lasiosphaeria hispida</name>
    <dbReference type="NCBI Taxonomy" id="260671"/>
    <lineage>
        <taxon>Eukaryota</taxon>
        <taxon>Fungi</taxon>
        <taxon>Dikarya</taxon>
        <taxon>Ascomycota</taxon>
        <taxon>Pezizomycotina</taxon>
        <taxon>Sordariomycetes</taxon>
        <taxon>Sordariomycetidae</taxon>
        <taxon>Sordariales</taxon>
        <taxon>Lasiosphaeriaceae</taxon>
        <taxon>Lasiosphaeria</taxon>
    </lineage>
</organism>
<reference evidence="2" key="2">
    <citation type="submission" date="2023-06" db="EMBL/GenBank/DDBJ databases">
        <authorList>
            <consortium name="Lawrence Berkeley National Laboratory"/>
            <person name="Haridas S."/>
            <person name="Hensen N."/>
            <person name="Bonometti L."/>
            <person name="Westerberg I."/>
            <person name="Brannstrom I.O."/>
            <person name="Guillou S."/>
            <person name="Cros-Aarteil S."/>
            <person name="Calhoun S."/>
            <person name="Kuo A."/>
            <person name="Mondo S."/>
            <person name="Pangilinan J."/>
            <person name="Riley R."/>
            <person name="Labutti K."/>
            <person name="Andreopoulos B."/>
            <person name="Lipzen A."/>
            <person name="Chen C."/>
            <person name="Yanf M."/>
            <person name="Daum C."/>
            <person name="Ng V."/>
            <person name="Clum A."/>
            <person name="Steindorff A."/>
            <person name="Ohm R."/>
            <person name="Martin F."/>
            <person name="Silar P."/>
            <person name="Natvig D."/>
            <person name="Lalanne C."/>
            <person name="Gautier V."/>
            <person name="Ament-Velasquez S.L."/>
            <person name="Kruys A."/>
            <person name="Hutchinson M.I."/>
            <person name="Powell A.J."/>
            <person name="Barry K."/>
            <person name="Miller A.N."/>
            <person name="Grigoriev I.V."/>
            <person name="Debuchy R."/>
            <person name="Gladieux P."/>
            <person name="Thoren M.H."/>
            <person name="Johannesson H."/>
        </authorList>
    </citation>
    <scope>NUCLEOTIDE SEQUENCE</scope>
    <source>
        <strain evidence="2">CBS 955.72</strain>
    </source>
</reference>
<dbReference type="EMBL" id="JAUIQD010000001">
    <property type="protein sequence ID" value="KAK3363332.1"/>
    <property type="molecule type" value="Genomic_DNA"/>
</dbReference>
<evidence type="ECO:0000256" key="1">
    <source>
        <dbReference type="SAM" id="MobiDB-lite"/>
    </source>
</evidence>
<comment type="caution">
    <text evidence="2">The sequence shown here is derived from an EMBL/GenBank/DDBJ whole genome shotgun (WGS) entry which is preliminary data.</text>
</comment>